<reference evidence="2 3" key="1">
    <citation type="journal article" date="2019" name="Int. J. Syst. Evol. Microbiol.">
        <title>The Global Catalogue of Microorganisms (GCM) 10K type strain sequencing project: providing services to taxonomists for standard genome sequencing and annotation.</title>
        <authorList>
            <consortium name="The Broad Institute Genomics Platform"/>
            <consortium name="The Broad Institute Genome Sequencing Center for Infectious Disease"/>
            <person name="Wu L."/>
            <person name="Ma J."/>
        </authorList>
    </citation>
    <scope>NUCLEOTIDE SEQUENCE [LARGE SCALE GENOMIC DNA]</scope>
    <source>
        <strain evidence="2 3">JCM 16013</strain>
    </source>
</reference>
<proteinExistence type="predicted"/>
<feature type="transmembrane region" description="Helical" evidence="1">
    <location>
        <begin position="46"/>
        <end position="67"/>
    </location>
</feature>
<keyword evidence="1" id="KW-0472">Membrane</keyword>
<protein>
    <submittedName>
        <fullName evidence="2">Uncharacterized protein</fullName>
    </submittedName>
</protein>
<feature type="transmembrane region" description="Helical" evidence="1">
    <location>
        <begin position="12"/>
        <end position="34"/>
    </location>
</feature>
<sequence>MSRLDDLDRRTRLALGGAVIVVGVLLLVLGWYLISGEAVAAKQLPYLASASIPGAVLVVCGFVFAVSGTTDPATARKIAELHELLTDAVEE</sequence>
<gene>
    <name evidence="2" type="ORF">GCM10009838_40190</name>
</gene>
<comment type="caution">
    <text evidence="2">The sequence shown here is derived from an EMBL/GenBank/DDBJ whole genome shotgun (WGS) entry which is preliminary data.</text>
</comment>
<dbReference type="Proteomes" id="UP001499854">
    <property type="component" value="Unassembled WGS sequence"/>
</dbReference>
<dbReference type="EMBL" id="BAAAQM010000021">
    <property type="protein sequence ID" value="GAA1975924.1"/>
    <property type="molecule type" value="Genomic_DNA"/>
</dbReference>
<organism evidence="2 3">
    <name type="scientific">Catenulispora subtropica</name>
    <dbReference type="NCBI Taxonomy" id="450798"/>
    <lineage>
        <taxon>Bacteria</taxon>
        <taxon>Bacillati</taxon>
        <taxon>Actinomycetota</taxon>
        <taxon>Actinomycetes</taxon>
        <taxon>Catenulisporales</taxon>
        <taxon>Catenulisporaceae</taxon>
        <taxon>Catenulispora</taxon>
    </lineage>
</organism>
<name>A0ABN2RW03_9ACTN</name>
<keyword evidence="1" id="KW-1133">Transmembrane helix</keyword>
<dbReference type="RefSeq" id="WP_344658592.1">
    <property type="nucleotide sequence ID" value="NZ_BAAAQM010000021.1"/>
</dbReference>
<evidence type="ECO:0000256" key="1">
    <source>
        <dbReference type="SAM" id="Phobius"/>
    </source>
</evidence>
<keyword evidence="3" id="KW-1185">Reference proteome</keyword>
<evidence type="ECO:0000313" key="2">
    <source>
        <dbReference type="EMBL" id="GAA1975924.1"/>
    </source>
</evidence>
<keyword evidence="1" id="KW-0812">Transmembrane</keyword>
<evidence type="ECO:0000313" key="3">
    <source>
        <dbReference type="Proteomes" id="UP001499854"/>
    </source>
</evidence>
<accession>A0ABN2RW03</accession>